<evidence type="ECO:0000313" key="2">
    <source>
        <dbReference type="Proteomes" id="UP001164746"/>
    </source>
</evidence>
<accession>A0ABY7FGD0</accession>
<name>A0ABY7FGD0_MYAAR</name>
<dbReference type="EMBL" id="CP111022">
    <property type="protein sequence ID" value="WAR19778.1"/>
    <property type="molecule type" value="Genomic_DNA"/>
</dbReference>
<keyword evidence="2" id="KW-1185">Reference proteome</keyword>
<evidence type="ECO:0000313" key="1">
    <source>
        <dbReference type="EMBL" id="WAR19778.1"/>
    </source>
</evidence>
<dbReference type="Proteomes" id="UP001164746">
    <property type="component" value="Chromosome 11"/>
</dbReference>
<proteinExistence type="predicted"/>
<gene>
    <name evidence="1" type="ORF">MAR_001616</name>
</gene>
<sequence>MDLDAAGMGNSDLLQTIAALNWAQTGDPAMFEKVATFRVGYELYQRFSGQREVDALRAQTIAAIAKYVNDNPRAKREDLQKEISKHIFAFAHKVDSL</sequence>
<protein>
    <submittedName>
        <fullName evidence="1">Uncharacterized protein</fullName>
    </submittedName>
</protein>
<reference evidence="1" key="1">
    <citation type="submission" date="2022-11" db="EMBL/GenBank/DDBJ databases">
        <title>Centuries of genome instability and evolution in soft-shell clam transmissible cancer (bioRxiv).</title>
        <authorList>
            <person name="Hart S.F.M."/>
            <person name="Yonemitsu M.A."/>
            <person name="Giersch R.M."/>
            <person name="Beal B.F."/>
            <person name="Arriagada G."/>
            <person name="Davis B.W."/>
            <person name="Ostrander E.A."/>
            <person name="Goff S.P."/>
            <person name="Metzger M.J."/>
        </authorList>
    </citation>
    <scope>NUCLEOTIDE SEQUENCE</scope>
    <source>
        <strain evidence="1">MELC-2E11</strain>
        <tissue evidence="1">Siphon/mantle</tissue>
    </source>
</reference>
<organism evidence="1 2">
    <name type="scientific">Mya arenaria</name>
    <name type="common">Soft-shell clam</name>
    <dbReference type="NCBI Taxonomy" id="6604"/>
    <lineage>
        <taxon>Eukaryota</taxon>
        <taxon>Metazoa</taxon>
        <taxon>Spiralia</taxon>
        <taxon>Lophotrochozoa</taxon>
        <taxon>Mollusca</taxon>
        <taxon>Bivalvia</taxon>
        <taxon>Autobranchia</taxon>
        <taxon>Heteroconchia</taxon>
        <taxon>Euheterodonta</taxon>
        <taxon>Imparidentia</taxon>
        <taxon>Neoheterodontei</taxon>
        <taxon>Myida</taxon>
        <taxon>Myoidea</taxon>
        <taxon>Myidae</taxon>
        <taxon>Mya</taxon>
    </lineage>
</organism>